<gene>
    <name evidence="2" type="ORF">C8A04DRAFT_27133</name>
</gene>
<dbReference type="GeneID" id="87816798"/>
<feature type="compositionally biased region" description="Polar residues" evidence="1">
    <location>
        <begin position="43"/>
        <end position="55"/>
    </location>
</feature>
<dbReference type="Proteomes" id="UP001302676">
    <property type="component" value="Unassembled WGS sequence"/>
</dbReference>
<sequence>MSKPLATRTVPLLIAATLFGGLAYSTWGGTTQPRPRATHDARSQASVSERLQSAAGTGGVQKASGSGSDSSHEGPSAERLESLKQYDPKDTRLFSNDPAAQSKRNPDKARSGELDRGGPSPGGGLGKNIGEREEGKEGDLAWKKIGGSHYAGSPQLASTPGTGMIGQFRWRGPADDVNDDSSRIAQAGMVLRAGIWMRHPDASMVLEWDDAEAWDEQ</sequence>
<keyword evidence="3" id="KW-1185">Reference proteome</keyword>
<proteinExistence type="predicted"/>
<protein>
    <submittedName>
        <fullName evidence="2">Uncharacterized protein</fullName>
    </submittedName>
</protein>
<comment type="caution">
    <text evidence="2">The sequence shown here is derived from an EMBL/GenBank/DDBJ whole genome shotgun (WGS) entry which is preliminary data.</text>
</comment>
<reference evidence="2" key="1">
    <citation type="journal article" date="2023" name="Mol. Phylogenet. Evol.">
        <title>Genome-scale phylogeny and comparative genomics of the fungal order Sordariales.</title>
        <authorList>
            <person name="Hensen N."/>
            <person name="Bonometti L."/>
            <person name="Westerberg I."/>
            <person name="Brannstrom I.O."/>
            <person name="Guillou S."/>
            <person name="Cros-Aarteil S."/>
            <person name="Calhoun S."/>
            <person name="Haridas S."/>
            <person name="Kuo A."/>
            <person name="Mondo S."/>
            <person name="Pangilinan J."/>
            <person name="Riley R."/>
            <person name="LaButti K."/>
            <person name="Andreopoulos B."/>
            <person name="Lipzen A."/>
            <person name="Chen C."/>
            <person name="Yan M."/>
            <person name="Daum C."/>
            <person name="Ng V."/>
            <person name="Clum A."/>
            <person name="Steindorff A."/>
            <person name="Ohm R.A."/>
            <person name="Martin F."/>
            <person name="Silar P."/>
            <person name="Natvig D.O."/>
            <person name="Lalanne C."/>
            <person name="Gautier V."/>
            <person name="Ament-Velasquez S.L."/>
            <person name="Kruys A."/>
            <person name="Hutchinson M.I."/>
            <person name="Powell A.J."/>
            <person name="Barry K."/>
            <person name="Miller A.N."/>
            <person name="Grigoriev I.V."/>
            <person name="Debuchy R."/>
            <person name="Gladieux P."/>
            <person name="Hiltunen Thoren M."/>
            <person name="Johannesson H."/>
        </authorList>
    </citation>
    <scope>NUCLEOTIDE SEQUENCE</scope>
    <source>
        <strain evidence="2">CBS 141.50</strain>
    </source>
</reference>
<feature type="compositionally biased region" description="Basic and acidic residues" evidence="1">
    <location>
        <begin position="70"/>
        <end position="92"/>
    </location>
</feature>
<feature type="region of interest" description="Disordered" evidence="1">
    <location>
        <begin position="29"/>
        <end position="136"/>
    </location>
</feature>
<accession>A0AAN6ZNM0</accession>
<reference evidence="2" key="2">
    <citation type="submission" date="2023-05" db="EMBL/GenBank/DDBJ databases">
        <authorList>
            <consortium name="Lawrence Berkeley National Laboratory"/>
            <person name="Steindorff A."/>
            <person name="Hensen N."/>
            <person name="Bonometti L."/>
            <person name="Westerberg I."/>
            <person name="Brannstrom I.O."/>
            <person name="Guillou S."/>
            <person name="Cros-Aarteil S."/>
            <person name="Calhoun S."/>
            <person name="Haridas S."/>
            <person name="Kuo A."/>
            <person name="Mondo S."/>
            <person name="Pangilinan J."/>
            <person name="Riley R."/>
            <person name="Labutti K."/>
            <person name="Andreopoulos B."/>
            <person name="Lipzen A."/>
            <person name="Chen C."/>
            <person name="Yanf M."/>
            <person name="Daum C."/>
            <person name="Ng V."/>
            <person name="Clum A."/>
            <person name="Ohm R."/>
            <person name="Martin F."/>
            <person name="Silar P."/>
            <person name="Natvig D."/>
            <person name="Lalanne C."/>
            <person name="Gautier V."/>
            <person name="Ament-Velasquez S.L."/>
            <person name="Kruys A."/>
            <person name="Hutchinson M.I."/>
            <person name="Powell A.J."/>
            <person name="Barry K."/>
            <person name="Miller A.N."/>
            <person name="Grigoriev I.V."/>
            <person name="Debuchy R."/>
            <person name="Gladieux P."/>
            <person name="Thoren M.H."/>
            <person name="Johannesson H."/>
        </authorList>
    </citation>
    <scope>NUCLEOTIDE SEQUENCE</scope>
    <source>
        <strain evidence="2">CBS 141.50</strain>
    </source>
</reference>
<feature type="compositionally biased region" description="Basic and acidic residues" evidence="1">
    <location>
        <begin position="104"/>
        <end position="116"/>
    </location>
</feature>
<dbReference type="EMBL" id="MU853571">
    <property type="protein sequence ID" value="KAK4145132.1"/>
    <property type="molecule type" value="Genomic_DNA"/>
</dbReference>
<name>A0AAN6ZNM0_9PEZI</name>
<evidence type="ECO:0000313" key="2">
    <source>
        <dbReference type="EMBL" id="KAK4145132.1"/>
    </source>
</evidence>
<organism evidence="2 3">
    <name type="scientific">Dichotomopilus funicola</name>
    <dbReference type="NCBI Taxonomy" id="1934379"/>
    <lineage>
        <taxon>Eukaryota</taxon>
        <taxon>Fungi</taxon>
        <taxon>Dikarya</taxon>
        <taxon>Ascomycota</taxon>
        <taxon>Pezizomycotina</taxon>
        <taxon>Sordariomycetes</taxon>
        <taxon>Sordariomycetidae</taxon>
        <taxon>Sordariales</taxon>
        <taxon>Chaetomiaceae</taxon>
        <taxon>Dichotomopilus</taxon>
    </lineage>
</organism>
<dbReference type="RefSeq" id="XP_062638503.1">
    <property type="nucleotide sequence ID" value="XM_062780185.1"/>
</dbReference>
<evidence type="ECO:0000256" key="1">
    <source>
        <dbReference type="SAM" id="MobiDB-lite"/>
    </source>
</evidence>
<evidence type="ECO:0000313" key="3">
    <source>
        <dbReference type="Proteomes" id="UP001302676"/>
    </source>
</evidence>
<dbReference type="AlphaFoldDB" id="A0AAN6ZNM0"/>